<evidence type="ECO:0000256" key="6">
    <source>
        <dbReference type="ARBA" id="ARBA00023014"/>
    </source>
</evidence>
<protein>
    <recommendedName>
        <fullName evidence="9">Radical SAM core domain-containing protein</fullName>
    </recommendedName>
</protein>
<keyword evidence="5" id="KW-0408">Iron</keyword>
<keyword evidence="4" id="KW-0479">Metal-binding</keyword>
<sequence length="338" mass="37796">MESILFFFAAFVRTTVILITASLVVRLLVHRWTLSEDKPSVPVSVNFHFTRKCNYECGFCFHTATDSYLAPLQDAKKALALLKEAGMKKINFAGGEPFLYQSIWPDLQLESVSIVSNGSKIRSSFLRENAAWIDILAVSCDSFNEETNLKIGRGVGLSHVSQLKSIATACRDVGILFKINSVVCRYNVHEDLSIQIAPFRWKVFQVLAVEGENMDASPTGTDGDEPKPKLLRNVEPFLISSAEFDEFCQRHKHVPSIVPEPNHLMKASYLLMDEHLRFLPRGSNNNTPTGSILEVGVKEALLHAGWDEQSFRERGGVYEWTKPLDSGCAAKGASELEW</sequence>
<dbReference type="SFLD" id="SFLDG01088">
    <property type="entry name" value="antiviral_proteins"/>
    <property type="match status" value="1"/>
</dbReference>
<dbReference type="Gene3D" id="3.20.20.70">
    <property type="entry name" value="Aldolase class I"/>
    <property type="match status" value="1"/>
</dbReference>
<organism evidence="10 11">
    <name type="scientific">Chytriomyces confervae</name>
    <dbReference type="NCBI Taxonomy" id="246404"/>
    <lineage>
        <taxon>Eukaryota</taxon>
        <taxon>Fungi</taxon>
        <taxon>Fungi incertae sedis</taxon>
        <taxon>Chytridiomycota</taxon>
        <taxon>Chytridiomycota incertae sedis</taxon>
        <taxon>Chytridiomycetes</taxon>
        <taxon>Chytridiales</taxon>
        <taxon>Chytriomycetaceae</taxon>
        <taxon>Chytriomyces</taxon>
    </lineage>
</organism>
<evidence type="ECO:0000313" key="11">
    <source>
        <dbReference type="Proteomes" id="UP000320333"/>
    </source>
</evidence>
<name>A0A507FEY2_9FUNG</name>
<keyword evidence="8" id="KW-0812">Transmembrane</keyword>
<keyword evidence="7" id="KW-0051">Antiviral defense</keyword>
<evidence type="ECO:0000259" key="9">
    <source>
        <dbReference type="Pfam" id="PF04055"/>
    </source>
</evidence>
<evidence type="ECO:0000256" key="1">
    <source>
        <dbReference type="ARBA" id="ARBA00001966"/>
    </source>
</evidence>
<dbReference type="SUPFAM" id="SSF102114">
    <property type="entry name" value="Radical SAM enzymes"/>
    <property type="match status" value="1"/>
</dbReference>
<dbReference type="Proteomes" id="UP000320333">
    <property type="component" value="Unassembled WGS sequence"/>
</dbReference>
<dbReference type="CDD" id="cd01335">
    <property type="entry name" value="Radical_SAM"/>
    <property type="match status" value="1"/>
</dbReference>
<dbReference type="GO" id="GO:0051539">
    <property type="term" value="F:4 iron, 4 sulfur cluster binding"/>
    <property type="evidence" value="ECO:0007669"/>
    <property type="project" value="UniProtKB-KW"/>
</dbReference>
<evidence type="ECO:0000256" key="3">
    <source>
        <dbReference type="ARBA" id="ARBA00022691"/>
    </source>
</evidence>
<accession>A0A507FEY2</accession>
<dbReference type="PANTHER" id="PTHR21339">
    <property type="entry name" value="RADICAL S-ADENOSYL METHIONINE DOMAIN-CONTAINING PROTEIN 2"/>
    <property type="match status" value="1"/>
</dbReference>
<proteinExistence type="predicted"/>
<dbReference type="SFLD" id="SFLDG01067">
    <property type="entry name" value="SPASM/twitch_domain_containing"/>
    <property type="match status" value="1"/>
</dbReference>
<evidence type="ECO:0000256" key="8">
    <source>
        <dbReference type="SAM" id="Phobius"/>
    </source>
</evidence>
<dbReference type="InterPro" id="IPR007197">
    <property type="entry name" value="rSAM"/>
</dbReference>
<keyword evidence="6" id="KW-0411">Iron-sulfur</keyword>
<dbReference type="InterPro" id="IPR013785">
    <property type="entry name" value="Aldolase_TIM"/>
</dbReference>
<evidence type="ECO:0000313" key="10">
    <source>
        <dbReference type="EMBL" id="TPX74692.1"/>
    </source>
</evidence>
<dbReference type="AlphaFoldDB" id="A0A507FEY2"/>
<gene>
    <name evidence="10" type="ORF">CcCBS67573_g04046</name>
</gene>
<dbReference type="OrthoDB" id="549750at2759"/>
<reference evidence="10 11" key="1">
    <citation type="journal article" date="2019" name="Sci. Rep.">
        <title>Comparative genomics of chytrid fungi reveal insights into the obligate biotrophic and pathogenic lifestyle of Synchytrium endobioticum.</title>
        <authorList>
            <person name="van de Vossenberg B.T.L.H."/>
            <person name="Warris S."/>
            <person name="Nguyen H.D.T."/>
            <person name="van Gent-Pelzer M.P.E."/>
            <person name="Joly D.L."/>
            <person name="van de Geest H.C."/>
            <person name="Bonants P.J.M."/>
            <person name="Smith D.S."/>
            <person name="Levesque C.A."/>
            <person name="van der Lee T.A.J."/>
        </authorList>
    </citation>
    <scope>NUCLEOTIDE SEQUENCE [LARGE SCALE GENOMIC DNA]</scope>
    <source>
        <strain evidence="10 11">CBS 675.73</strain>
    </source>
</reference>
<keyword evidence="11" id="KW-1185">Reference proteome</keyword>
<feature type="domain" description="Radical SAM core" evidence="9">
    <location>
        <begin position="49"/>
        <end position="183"/>
    </location>
</feature>
<dbReference type="Pfam" id="PF04055">
    <property type="entry name" value="Radical_SAM"/>
    <property type="match status" value="1"/>
</dbReference>
<keyword evidence="2" id="KW-0004">4Fe-4S</keyword>
<feature type="transmembrane region" description="Helical" evidence="8">
    <location>
        <begin position="6"/>
        <end position="29"/>
    </location>
</feature>
<dbReference type="EMBL" id="QEAP01000113">
    <property type="protein sequence ID" value="TPX74692.1"/>
    <property type="molecule type" value="Genomic_DNA"/>
</dbReference>
<dbReference type="GO" id="GO:0003824">
    <property type="term" value="F:catalytic activity"/>
    <property type="evidence" value="ECO:0007669"/>
    <property type="project" value="InterPro"/>
</dbReference>
<evidence type="ECO:0000256" key="4">
    <source>
        <dbReference type="ARBA" id="ARBA00022723"/>
    </source>
</evidence>
<dbReference type="InterPro" id="IPR058240">
    <property type="entry name" value="rSAM_sf"/>
</dbReference>
<dbReference type="GO" id="GO:0046872">
    <property type="term" value="F:metal ion binding"/>
    <property type="evidence" value="ECO:0007669"/>
    <property type="project" value="UniProtKB-KW"/>
</dbReference>
<dbReference type="InterPro" id="IPR051196">
    <property type="entry name" value="RSAD2/Viperin_antiviral"/>
</dbReference>
<dbReference type="GO" id="GO:0051607">
    <property type="term" value="P:defense response to virus"/>
    <property type="evidence" value="ECO:0007669"/>
    <property type="project" value="UniProtKB-KW"/>
</dbReference>
<keyword evidence="8" id="KW-0472">Membrane</keyword>
<dbReference type="PANTHER" id="PTHR21339:SF0">
    <property type="entry name" value="S-ADENOSYLMETHIONINE-DEPENDENT NUCLEOTIDE DEHYDRATASE RSAD2"/>
    <property type="match status" value="1"/>
</dbReference>
<comment type="cofactor">
    <cofactor evidence="1">
        <name>[4Fe-4S] cluster</name>
        <dbReference type="ChEBI" id="CHEBI:49883"/>
    </cofactor>
</comment>
<dbReference type="SFLD" id="SFLDS00029">
    <property type="entry name" value="Radical_SAM"/>
    <property type="match status" value="1"/>
</dbReference>
<dbReference type="NCBIfam" id="NF038283">
    <property type="entry name" value="viperin_w_prok"/>
    <property type="match status" value="1"/>
</dbReference>
<evidence type="ECO:0000256" key="7">
    <source>
        <dbReference type="ARBA" id="ARBA00023118"/>
    </source>
</evidence>
<evidence type="ECO:0000256" key="5">
    <source>
        <dbReference type="ARBA" id="ARBA00023004"/>
    </source>
</evidence>
<comment type="caution">
    <text evidence="10">The sequence shown here is derived from an EMBL/GenBank/DDBJ whole genome shotgun (WGS) entry which is preliminary data.</text>
</comment>
<evidence type="ECO:0000256" key="2">
    <source>
        <dbReference type="ARBA" id="ARBA00022485"/>
    </source>
</evidence>
<keyword evidence="8" id="KW-1133">Transmembrane helix</keyword>
<keyword evidence="3" id="KW-0949">S-adenosyl-L-methionine</keyword>
<dbReference type="STRING" id="246404.A0A507FEY2"/>